<feature type="transmembrane region" description="Helical" evidence="6">
    <location>
        <begin position="36"/>
        <end position="57"/>
    </location>
</feature>
<name>A0A075G3T2_9EURY</name>
<dbReference type="PANTHER" id="PTHR30489:SF0">
    <property type="entry name" value="LIPOPROTEIN-RELEASING SYSTEM TRANSMEMBRANE PROTEIN LOLE"/>
    <property type="match status" value="1"/>
</dbReference>
<accession>A0A075G3T2</accession>
<dbReference type="AlphaFoldDB" id="A0A075G3T2"/>
<feature type="domain" description="ABC3 transporter permease C-terminal" evidence="7">
    <location>
        <begin position="38"/>
        <end position="164"/>
    </location>
</feature>
<comment type="subcellular location">
    <subcellularLocation>
        <location evidence="1">Cell membrane</location>
        <topology evidence="1">Multi-pass membrane protein</topology>
    </subcellularLocation>
</comment>
<evidence type="ECO:0000256" key="4">
    <source>
        <dbReference type="ARBA" id="ARBA00022989"/>
    </source>
</evidence>
<protein>
    <recommendedName>
        <fullName evidence="7">ABC3 transporter permease C-terminal domain-containing protein</fullName>
    </recommendedName>
</protein>
<reference evidence="8" key="1">
    <citation type="journal article" date="2014" name="Genome Biol. Evol.">
        <title>Pangenome evidence for extensive interdomain horizontal transfer affecting lineage core and shell genes in uncultured planktonic thaumarchaeota and euryarchaeota.</title>
        <authorList>
            <person name="Deschamps P."/>
            <person name="Zivanovic Y."/>
            <person name="Moreira D."/>
            <person name="Rodriguez-Valera F."/>
            <person name="Lopez-Garcia P."/>
        </authorList>
    </citation>
    <scope>NUCLEOTIDE SEQUENCE</scope>
</reference>
<dbReference type="EMBL" id="KF900479">
    <property type="protein sequence ID" value="AIE96437.1"/>
    <property type="molecule type" value="Genomic_DNA"/>
</dbReference>
<evidence type="ECO:0000256" key="2">
    <source>
        <dbReference type="ARBA" id="ARBA00022475"/>
    </source>
</evidence>
<evidence type="ECO:0000259" key="7">
    <source>
        <dbReference type="Pfam" id="PF02687"/>
    </source>
</evidence>
<proteinExistence type="predicted"/>
<dbReference type="Pfam" id="PF02687">
    <property type="entry name" value="FtsX"/>
    <property type="match status" value="1"/>
</dbReference>
<dbReference type="GO" id="GO:0098797">
    <property type="term" value="C:plasma membrane protein complex"/>
    <property type="evidence" value="ECO:0007669"/>
    <property type="project" value="TreeGrafter"/>
</dbReference>
<dbReference type="GO" id="GO:0044874">
    <property type="term" value="P:lipoprotein localization to outer membrane"/>
    <property type="evidence" value="ECO:0007669"/>
    <property type="project" value="TreeGrafter"/>
</dbReference>
<dbReference type="InterPro" id="IPR003838">
    <property type="entry name" value="ABC3_permease_C"/>
</dbReference>
<feature type="transmembrane region" description="Helical" evidence="6">
    <location>
        <begin position="77"/>
        <end position="104"/>
    </location>
</feature>
<evidence type="ECO:0000256" key="5">
    <source>
        <dbReference type="ARBA" id="ARBA00023136"/>
    </source>
</evidence>
<organism evidence="8">
    <name type="scientific">uncultured marine group II/III euryarchaeote AD1000_79_C02</name>
    <dbReference type="NCBI Taxonomy" id="1457812"/>
    <lineage>
        <taxon>Archaea</taxon>
        <taxon>Methanobacteriati</taxon>
        <taxon>Methanobacteriota</taxon>
        <taxon>environmental samples</taxon>
    </lineage>
</organism>
<sequence length="173" mass="18678">MTNDADVSSVTDWSTTHRDVERNGGLIFGTPGLLSLQFVVASLASVASAFVFLSLVLTQRKRELAILQAIGASPNQVIRLVLFEILSIILVSMAMGVTLGIAVAQSFNGFFKVFGFIFQILLGQSSVISRDLVWPWLDLGLVNLSVLIAVVLALLYTTRRALQADLAVVLKGE</sequence>
<evidence type="ECO:0000313" key="8">
    <source>
        <dbReference type="EMBL" id="AIE96437.1"/>
    </source>
</evidence>
<evidence type="ECO:0000256" key="3">
    <source>
        <dbReference type="ARBA" id="ARBA00022692"/>
    </source>
</evidence>
<keyword evidence="4 6" id="KW-1133">Transmembrane helix</keyword>
<feature type="transmembrane region" description="Helical" evidence="6">
    <location>
        <begin position="136"/>
        <end position="156"/>
    </location>
</feature>
<dbReference type="PANTHER" id="PTHR30489">
    <property type="entry name" value="LIPOPROTEIN-RELEASING SYSTEM TRANSMEMBRANE PROTEIN LOLE"/>
    <property type="match status" value="1"/>
</dbReference>
<dbReference type="InterPro" id="IPR051447">
    <property type="entry name" value="Lipoprotein-release_system"/>
</dbReference>
<evidence type="ECO:0000256" key="6">
    <source>
        <dbReference type="SAM" id="Phobius"/>
    </source>
</evidence>
<keyword evidence="5 6" id="KW-0472">Membrane</keyword>
<evidence type="ECO:0000256" key="1">
    <source>
        <dbReference type="ARBA" id="ARBA00004651"/>
    </source>
</evidence>
<keyword evidence="3 6" id="KW-0812">Transmembrane</keyword>
<keyword evidence="2" id="KW-1003">Cell membrane</keyword>